<evidence type="ECO:0000313" key="2">
    <source>
        <dbReference type="EMBL" id="SCZ88646.1"/>
    </source>
</evidence>
<name>A0A2X0KD82_9BASI</name>
<feature type="transmembrane region" description="Helical" evidence="1">
    <location>
        <begin position="115"/>
        <end position="139"/>
    </location>
</feature>
<dbReference type="AlphaFoldDB" id="A0A2X0KD82"/>
<keyword evidence="1" id="KW-0472">Membrane</keyword>
<dbReference type="OrthoDB" id="3227739at2759"/>
<evidence type="ECO:0000256" key="1">
    <source>
        <dbReference type="SAM" id="Phobius"/>
    </source>
</evidence>
<proteinExistence type="predicted"/>
<evidence type="ECO:0000313" key="3">
    <source>
        <dbReference type="Proteomes" id="UP000249723"/>
    </source>
</evidence>
<dbReference type="Proteomes" id="UP000249723">
    <property type="component" value="Unassembled WGS sequence"/>
</dbReference>
<sequence>MLSLWSAARQLLYFTIAILLAWTTIFSASFIGRSEAVFGYHWNSASLLLSSSVIGNIFIALHFVVHANNNESFSASLFFETLGVWILWVLFLVGASDLSGDFPSGSVCIRHICAFARLTLAFAWVTWFMLSWLLFNLFVAGITHGVRIENHTAAWRAPYKVYLRGSDPEQLTPNEAPTPLSVSAPLEAGQPAAAAIAHPTAPIPMTEV</sequence>
<feature type="transmembrane region" description="Helical" evidence="1">
    <location>
        <begin position="77"/>
        <end position="95"/>
    </location>
</feature>
<keyword evidence="3" id="KW-1185">Reference proteome</keyword>
<keyword evidence="1" id="KW-0812">Transmembrane</keyword>
<organism evidence="2 3">
    <name type="scientific">Microbotryum saponariae</name>
    <dbReference type="NCBI Taxonomy" id="289078"/>
    <lineage>
        <taxon>Eukaryota</taxon>
        <taxon>Fungi</taxon>
        <taxon>Dikarya</taxon>
        <taxon>Basidiomycota</taxon>
        <taxon>Pucciniomycotina</taxon>
        <taxon>Microbotryomycetes</taxon>
        <taxon>Microbotryales</taxon>
        <taxon>Microbotryaceae</taxon>
        <taxon>Microbotryum</taxon>
    </lineage>
</organism>
<dbReference type="STRING" id="289078.A0A2X0KD82"/>
<protein>
    <submittedName>
        <fullName evidence="2">BZ3500_MvSof-1268-A1-R1_Chr2-1g04545 protein</fullName>
    </submittedName>
</protein>
<dbReference type="EMBL" id="FMWP01000012">
    <property type="protein sequence ID" value="SCZ88646.1"/>
    <property type="molecule type" value="Genomic_DNA"/>
</dbReference>
<gene>
    <name evidence="2" type="ORF">BZ3500_MVSOF-1268-A1-R1_CHR2-1G04545</name>
</gene>
<accession>A0A2X0KD82</accession>
<feature type="transmembrane region" description="Helical" evidence="1">
    <location>
        <begin position="12"/>
        <end position="32"/>
    </location>
</feature>
<feature type="transmembrane region" description="Helical" evidence="1">
    <location>
        <begin position="44"/>
        <end position="65"/>
    </location>
</feature>
<reference evidence="3" key="1">
    <citation type="submission" date="2016-10" db="EMBL/GenBank/DDBJ databases">
        <authorList>
            <person name="Jeantristanb JTB J.-T."/>
            <person name="Ricardo R."/>
        </authorList>
    </citation>
    <scope>NUCLEOTIDE SEQUENCE [LARGE SCALE GENOMIC DNA]</scope>
</reference>
<keyword evidence="1" id="KW-1133">Transmembrane helix</keyword>